<evidence type="ECO:0000256" key="8">
    <source>
        <dbReference type="ARBA" id="ARBA00022840"/>
    </source>
</evidence>
<dbReference type="Pfam" id="PF22673">
    <property type="entry name" value="MCP-like_PDC_1"/>
    <property type="match status" value="1"/>
</dbReference>
<keyword evidence="7 13" id="KW-0418">Kinase</keyword>
<dbReference type="PROSITE" id="PS50109">
    <property type="entry name" value="HIS_KIN"/>
    <property type="match status" value="1"/>
</dbReference>
<dbReference type="Pfam" id="PF02518">
    <property type="entry name" value="HATPase_c"/>
    <property type="match status" value="1"/>
</dbReference>
<dbReference type="AlphaFoldDB" id="A0A2M9XCZ3"/>
<keyword evidence="6" id="KW-0547">Nucleotide-binding</keyword>
<keyword evidence="4" id="KW-0597">Phosphoprotein</keyword>
<dbReference type="SUPFAM" id="SSF158472">
    <property type="entry name" value="HAMP domain-like"/>
    <property type="match status" value="1"/>
</dbReference>
<dbReference type="SUPFAM" id="SSF55874">
    <property type="entry name" value="ATPase domain of HSP90 chaperone/DNA topoisomerase II/histidine kinase"/>
    <property type="match status" value="1"/>
</dbReference>
<dbReference type="InterPro" id="IPR036890">
    <property type="entry name" value="HATPase_C_sf"/>
</dbReference>
<comment type="caution">
    <text evidence="13">The sequence shown here is derived from an EMBL/GenBank/DDBJ whole genome shotgun (WGS) entry which is preliminary data.</text>
</comment>
<gene>
    <name evidence="13" type="ORF">CH357_11680</name>
</gene>
<evidence type="ECO:0000256" key="7">
    <source>
        <dbReference type="ARBA" id="ARBA00022777"/>
    </source>
</evidence>
<keyword evidence="8" id="KW-0067">ATP-binding</keyword>
<dbReference type="Gene3D" id="3.30.565.10">
    <property type="entry name" value="Histidine kinase-like ATPase, C-terminal domain"/>
    <property type="match status" value="1"/>
</dbReference>
<feature type="coiled-coil region" evidence="10">
    <location>
        <begin position="405"/>
        <end position="435"/>
    </location>
</feature>
<evidence type="ECO:0000313" key="13">
    <source>
        <dbReference type="EMBL" id="PJZ25563.1"/>
    </source>
</evidence>
<dbReference type="PANTHER" id="PTHR43065:SF10">
    <property type="entry name" value="PEROXIDE STRESS-ACTIVATED HISTIDINE KINASE MAK3"/>
    <property type="match status" value="1"/>
</dbReference>
<dbReference type="EC" id="2.7.13.3" evidence="3"/>
<evidence type="ECO:0000259" key="12">
    <source>
        <dbReference type="PROSITE" id="PS50885"/>
    </source>
</evidence>
<dbReference type="InterPro" id="IPR003594">
    <property type="entry name" value="HATPase_dom"/>
</dbReference>
<accession>A0A2M9XCZ3</accession>
<proteinExistence type="predicted"/>
<dbReference type="OrthoDB" id="343970at2"/>
<dbReference type="InterPro" id="IPR005467">
    <property type="entry name" value="His_kinase_dom"/>
</dbReference>
<dbReference type="RefSeq" id="WP_100706928.1">
    <property type="nucleotide sequence ID" value="NZ_NPDL01000011.1"/>
</dbReference>
<dbReference type="EMBL" id="NPDN01000005">
    <property type="protein sequence ID" value="PJZ25563.1"/>
    <property type="molecule type" value="Genomic_DNA"/>
</dbReference>
<comment type="catalytic activity">
    <reaction evidence="1">
        <text>ATP + protein L-histidine = ADP + protein N-phospho-L-histidine.</text>
        <dbReference type="EC" id="2.7.13.3"/>
    </reaction>
</comment>
<evidence type="ECO:0000256" key="9">
    <source>
        <dbReference type="ARBA" id="ARBA00023012"/>
    </source>
</evidence>
<feature type="domain" description="HAMP" evidence="12">
    <location>
        <begin position="333"/>
        <end position="386"/>
    </location>
</feature>
<comment type="subcellular location">
    <subcellularLocation>
        <location evidence="2">Membrane</location>
    </subcellularLocation>
</comment>
<keyword evidence="5" id="KW-0808">Transferase</keyword>
<evidence type="ECO:0000256" key="3">
    <source>
        <dbReference type="ARBA" id="ARBA00012438"/>
    </source>
</evidence>
<dbReference type="SMART" id="SM00387">
    <property type="entry name" value="HATPase_c"/>
    <property type="match status" value="1"/>
</dbReference>
<dbReference type="GO" id="GO:0004673">
    <property type="term" value="F:protein histidine kinase activity"/>
    <property type="evidence" value="ECO:0007669"/>
    <property type="project" value="UniProtKB-EC"/>
</dbReference>
<organism evidence="13 14">
    <name type="scientific">Leptospira hartskeerlii</name>
    <dbReference type="NCBI Taxonomy" id="2023177"/>
    <lineage>
        <taxon>Bacteria</taxon>
        <taxon>Pseudomonadati</taxon>
        <taxon>Spirochaetota</taxon>
        <taxon>Spirochaetia</taxon>
        <taxon>Leptospirales</taxon>
        <taxon>Leptospiraceae</taxon>
        <taxon>Leptospira</taxon>
    </lineage>
</organism>
<dbReference type="GO" id="GO:0016020">
    <property type="term" value="C:membrane"/>
    <property type="evidence" value="ECO:0007669"/>
    <property type="project" value="UniProtKB-SubCell"/>
</dbReference>
<evidence type="ECO:0000256" key="2">
    <source>
        <dbReference type="ARBA" id="ARBA00004370"/>
    </source>
</evidence>
<dbReference type="Gene3D" id="3.30.450.20">
    <property type="entry name" value="PAS domain"/>
    <property type="match status" value="2"/>
</dbReference>
<reference evidence="13 14" key="1">
    <citation type="submission" date="2017-07" db="EMBL/GenBank/DDBJ databases">
        <title>Leptospira spp. isolated from tropical soils.</title>
        <authorList>
            <person name="Thibeaux R."/>
            <person name="Iraola G."/>
            <person name="Ferres I."/>
            <person name="Bierque E."/>
            <person name="Girault D."/>
            <person name="Soupe-Gilbert M.-E."/>
            <person name="Picardeau M."/>
            <person name="Goarant C."/>
        </authorList>
    </citation>
    <scope>NUCLEOTIDE SEQUENCE [LARGE SCALE GENOMIC DNA]</scope>
    <source>
        <strain evidence="13 14">MCA1-C-A1</strain>
    </source>
</reference>
<evidence type="ECO:0000256" key="5">
    <source>
        <dbReference type="ARBA" id="ARBA00022679"/>
    </source>
</evidence>
<dbReference type="Gene3D" id="1.10.287.130">
    <property type="match status" value="1"/>
</dbReference>
<protein>
    <recommendedName>
        <fullName evidence="3">histidine kinase</fullName>
        <ecNumber evidence="3">2.7.13.3</ecNumber>
    </recommendedName>
</protein>
<keyword evidence="9" id="KW-0902">Two-component regulatory system</keyword>
<keyword evidence="10" id="KW-0175">Coiled coil</keyword>
<evidence type="ECO:0000256" key="1">
    <source>
        <dbReference type="ARBA" id="ARBA00000085"/>
    </source>
</evidence>
<dbReference type="Proteomes" id="UP000232196">
    <property type="component" value="Unassembled WGS sequence"/>
</dbReference>
<name>A0A2M9XCZ3_9LEPT</name>
<sequence length="749" mass="84016">MSLRTRFSLYCAIVLFAFSVLLTLLVAAAAFYDSKVSSKEAAFAKAEGASFEVRKIFSEAISKVGEAKTRWELTRPSRASVEKDLVDLFQNDKRFLGAGAVFEPNLFDGRDASFIGRKGSNSYGRFVPYFHRSIKNPDEISLEESVYYDNTDESGNYYQIPKATLSDFVGEPYFYPLEGVDIYMISLIRPIIRQGRFIGIVGLDLKLSDLEEELFFKRPFGDGHLALISPGGKYAVHGAKGILQGKNAGTPEVKEAIHKSLSSGQPFAYLVEGGNSYIFPFSMGTYGKNWAIEVYVPDSVLWNDLGPIILRCLLITFALLPICLYFLDRFFCKYVSEGLSEATTFADSLGAGNYSAQIPDRKFQDEIHHLFITLENMKEKLLAAIDQQIRSEKILRESAEIYSRNEIIRLQKEELEEALGELKTAQETLLRNERLAAIGRISGAVSHQINNPLGAIGASRENISFYVKRITILLPFLFEYLSQATEPEREFFNTTLSRTLENHKEQIGKKFRETRHSIEAFLKQEHIEDAGDKAAVVAELGFTDCPEFILQLCRCSEWDRISEFLMAVRGLEISEEVIHRSTDRMYKIVSALETYSGIAKEDKERRVKISDTMEVVLGVYEGAGGNRVTVERNYISEATLRCIPEDLVRLWTQIVDNAYQAMSGEGKLKVRIYDVESKIVCEVEDSGSGIPKNIREQVGEVLSSGKSEGEGAGIGLAVAASISKKYGGSWNWESEPGCTIFRFSFPKSE</sequence>
<dbReference type="GO" id="GO:0005524">
    <property type="term" value="F:ATP binding"/>
    <property type="evidence" value="ECO:0007669"/>
    <property type="project" value="UniProtKB-KW"/>
</dbReference>
<dbReference type="InterPro" id="IPR003660">
    <property type="entry name" value="HAMP_dom"/>
</dbReference>
<dbReference type="InterPro" id="IPR004358">
    <property type="entry name" value="Sig_transdc_His_kin-like_C"/>
</dbReference>
<evidence type="ECO:0000256" key="6">
    <source>
        <dbReference type="ARBA" id="ARBA00022741"/>
    </source>
</evidence>
<keyword evidence="14" id="KW-1185">Reference proteome</keyword>
<evidence type="ECO:0000256" key="10">
    <source>
        <dbReference type="SAM" id="Coils"/>
    </source>
</evidence>
<dbReference type="PRINTS" id="PR00344">
    <property type="entry name" value="BCTRLSENSOR"/>
</dbReference>
<evidence type="ECO:0000313" key="14">
    <source>
        <dbReference type="Proteomes" id="UP000232196"/>
    </source>
</evidence>
<feature type="domain" description="Histidine kinase" evidence="11">
    <location>
        <begin position="576"/>
        <end position="749"/>
    </location>
</feature>
<dbReference type="Gene3D" id="6.10.340.10">
    <property type="match status" value="1"/>
</dbReference>
<dbReference type="PROSITE" id="PS50885">
    <property type="entry name" value="HAMP"/>
    <property type="match status" value="1"/>
</dbReference>
<evidence type="ECO:0000256" key="4">
    <source>
        <dbReference type="ARBA" id="ARBA00022553"/>
    </source>
</evidence>
<evidence type="ECO:0000259" key="11">
    <source>
        <dbReference type="PROSITE" id="PS50109"/>
    </source>
</evidence>
<dbReference type="GO" id="GO:0000160">
    <property type="term" value="P:phosphorelay signal transduction system"/>
    <property type="evidence" value="ECO:0007669"/>
    <property type="project" value="UniProtKB-KW"/>
</dbReference>
<dbReference type="PANTHER" id="PTHR43065">
    <property type="entry name" value="SENSOR HISTIDINE KINASE"/>
    <property type="match status" value="1"/>
</dbReference>
<dbReference type="CDD" id="cd12913">
    <property type="entry name" value="PDC1_MCP_like"/>
    <property type="match status" value="1"/>
</dbReference>